<reference evidence="2" key="1">
    <citation type="journal article" date="2015" name="Nat. Genet.">
        <title>The genome and transcriptome of the zoonotic hookworm Ancylostoma ceylanicum identify infection-specific gene families.</title>
        <authorList>
            <person name="Schwarz E.M."/>
            <person name="Hu Y."/>
            <person name="Antoshechkin I."/>
            <person name="Miller M.M."/>
            <person name="Sternberg P.W."/>
            <person name="Aroian R.V."/>
        </authorList>
    </citation>
    <scope>NUCLEOTIDE SEQUENCE</scope>
    <source>
        <strain evidence="2">HY135</strain>
    </source>
</reference>
<protein>
    <submittedName>
        <fullName evidence="1">Uncharacterized protein</fullName>
    </submittedName>
</protein>
<dbReference type="AlphaFoldDB" id="A0A016V1A7"/>
<accession>A0A016V1A7</accession>
<dbReference type="Proteomes" id="UP000024635">
    <property type="component" value="Unassembled WGS sequence"/>
</dbReference>
<evidence type="ECO:0000313" key="2">
    <source>
        <dbReference type="Proteomes" id="UP000024635"/>
    </source>
</evidence>
<gene>
    <name evidence="1" type="primary">Acey_s0021.g433</name>
    <name evidence="1" type="ORF">Y032_0021g433</name>
</gene>
<sequence length="137" mass="15518">MITLNCASTEPRCSTYHNAQEPWCGSADGRWMPEASIFCNDCRYDERSEKCASVIKACEVLLQLGLMKHLGTSKHLVSTFRVLISSSMTPHIVLLKKIDGLRDCTIAVGSKRGTRREHVLSERVEYVNPRFWSRDAN</sequence>
<evidence type="ECO:0000313" key="1">
    <source>
        <dbReference type="EMBL" id="EYC20802.1"/>
    </source>
</evidence>
<organism evidence="1 2">
    <name type="scientific">Ancylostoma ceylanicum</name>
    <dbReference type="NCBI Taxonomy" id="53326"/>
    <lineage>
        <taxon>Eukaryota</taxon>
        <taxon>Metazoa</taxon>
        <taxon>Ecdysozoa</taxon>
        <taxon>Nematoda</taxon>
        <taxon>Chromadorea</taxon>
        <taxon>Rhabditida</taxon>
        <taxon>Rhabditina</taxon>
        <taxon>Rhabditomorpha</taxon>
        <taxon>Strongyloidea</taxon>
        <taxon>Ancylostomatidae</taxon>
        <taxon>Ancylostomatinae</taxon>
        <taxon>Ancylostoma</taxon>
    </lineage>
</organism>
<dbReference type="EMBL" id="JARK01001357">
    <property type="protein sequence ID" value="EYC20802.1"/>
    <property type="molecule type" value="Genomic_DNA"/>
</dbReference>
<keyword evidence="2" id="KW-1185">Reference proteome</keyword>
<proteinExistence type="predicted"/>
<name>A0A016V1A7_9BILA</name>
<comment type="caution">
    <text evidence="1">The sequence shown here is derived from an EMBL/GenBank/DDBJ whole genome shotgun (WGS) entry which is preliminary data.</text>
</comment>